<dbReference type="SMART" id="SM00692">
    <property type="entry name" value="DM3"/>
    <property type="match status" value="1"/>
</dbReference>
<evidence type="ECO:0000259" key="16">
    <source>
        <dbReference type="PROSITE" id="PS51915"/>
    </source>
</evidence>
<dbReference type="GO" id="GO:0008270">
    <property type="term" value="F:zinc ion binding"/>
    <property type="evidence" value="ECO:0007669"/>
    <property type="project" value="UniProtKB-UniRule"/>
</dbReference>
<evidence type="ECO:0000256" key="3">
    <source>
        <dbReference type="ARBA" id="ARBA00022737"/>
    </source>
</evidence>
<dbReference type="GeneID" id="117573615"/>
<dbReference type="SMART" id="SM00355">
    <property type="entry name" value="ZnF_C2H2"/>
    <property type="match status" value="7"/>
</dbReference>
<keyword evidence="5 12" id="KW-0862">Zinc</keyword>
<keyword evidence="2 12" id="KW-0479">Metal-binding</keyword>
<dbReference type="RefSeq" id="XP_034112803.2">
    <property type="nucleotide sequence ID" value="XM_034256912.2"/>
</dbReference>
<evidence type="ECO:0000256" key="11">
    <source>
        <dbReference type="PROSITE-ProRule" id="PRU00309"/>
    </source>
</evidence>
<dbReference type="Pfam" id="PF05485">
    <property type="entry name" value="THAP"/>
    <property type="match status" value="1"/>
</dbReference>
<evidence type="ECO:0000256" key="4">
    <source>
        <dbReference type="ARBA" id="ARBA00022771"/>
    </source>
</evidence>
<evidence type="ECO:0000256" key="12">
    <source>
        <dbReference type="PROSITE-ProRule" id="PRU01263"/>
    </source>
</evidence>
<evidence type="ECO:0000256" key="10">
    <source>
        <dbReference type="PROSITE-ProRule" id="PRU00042"/>
    </source>
</evidence>
<evidence type="ECO:0000256" key="9">
    <source>
        <dbReference type="ARBA" id="ARBA00023242"/>
    </source>
</evidence>
<dbReference type="Pfam" id="PF00096">
    <property type="entry name" value="zf-C2H2"/>
    <property type="match status" value="3"/>
</dbReference>
<dbReference type="GO" id="GO:0005634">
    <property type="term" value="C:nucleus"/>
    <property type="evidence" value="ECO:0007669"/>
    <property type="project" value="UniProtKB-SubCell"/>
</dbReference>
<dbReference type="Pfam" id="PF07776">
    <property type="entry name" value="zf-AD"/>
    <property type="match status" value="1"/>
</dbReference>
<dbReference type="InterPro" id="IPR036236">
    <property type="entry name" value="Znf_C2H2_sf"/>
</dbReference>
<dbReference type="FunFam" id="3.30.160.60:FF:001498">
    <property type="entry name" value="Zinc finger protein 404"/>
    <property type="match status" value="1"/>
</dbReference>
<feature type="domain" description="THAP-type" evidence="15">
    <location>
        <begin position="1"/>
        <end position="92"/>
    </location>
</feature>
<feature type="domain" description="C2H2-type" evidence="14">
    <location>
        <begin position="582"/>
        <end position="609"/>
    </location>
</feature>
<feature type="region of interest" description="Disordered" evidence="13">
    <location>
        <begin position="380"/>
        <end position="421"/>
    </location>
</feature>
<sequence length="679" mass="78487">MKCAVHNCTNKFKSRQKHSQQYSFFSFPKNPETLKKWFLFCRKNSKDKLKSYLKSVICNEHFKEEDIQGGLQFQMGLCSKRTLRPGAVPCINKNDISEAEREKSEKLKNQKLVAELLEEAEAREAAEASGEIIIAPDFVRNTGIVSVPDFVSATGNAFVSFTPMPTEADPLAEEQAGQQLKIVVEVSQKDELATPLIEQQKCRTCGRCFVADDKAKDLCCEENAVMLYHIEVITGIWIQCPEEISRFMCANCVDNLRIAIEFRETCIRTELQLQGGDDVDLDSQIKMEVSNCKNEEETQTLDNNNDNSSDMKAEQYVTILSAEGESEQATIIVEPMPNAVIRKTGQVQHPGSGDSNSIALGAQIYEDLLNEYRGMDKLPRPRKKKVVSTPTPIPKTPVIKQRKRRVQEKKPKRTKRTREEKNRIRREQIRALPLNHVCDQCGASFRVRCNLTIHMLRHTRTKNYPCPECPKQFYDAYMRNMHIRVRHRGELPFVCNYCTKAFSSSNTRYLHEKNVHGASPRIHRNVNKLNQRLEIKEKPPLPAQESQPKENVRHYCNYCDKSYATKYALNGHINLHLGLTPFKCKLCEMRFADPQSKKKHEMRHDSKRPFECDICLKGFYVRSKLKEHERIHTGERPYRCGICDAYFRYKFNLYSHQFSKMHKDNLQKVEKEQIVEDSS</sequence>
<reference evidence="18" key="1">
    <citation type="submission" date="2025-08" db="UniProtKB">
        <authorList>
            <consortium name="RefSeq"/>
        </authorList>
    </citation>
    <scope>IDENTIFICATION</scope>
    <source>
        <strain evidence="18">15112-1751.03</strain>
        <tissue evidence="18">Whole Adult</tissue>
    </source>
</reference>
<evidence type="ECO:0000259" key="14">
    <source>
        <dbReference type="PROSITE" id="PS50157"/>
    </source>
</evidence>
<protein>
    <submittedName>
        <fullName evidence="18">Zinc finger and SCAN domain-containing protein 21</fullName>
    </submittedName>
</protein>
<evidence type="ECO:0000256" key="7">
    <source>
        <dbReference type="ARBA" id="ARBA00023125"/>
    </source>
</evidence>
<evidence type="ECO:0000256" key="6">
    <source>
        <dbReference type="ARBA" id="ARBA00023015"/>
    </source>
</evidence>
<feature type="domain" description="C2H2-type" evidence="14">
    <location>
        <begin position="638"/>
        <end position="667"/>
    </location>
</feature>
<organism evidence="17 18">
    <name type="scientific">Drosophila albomicans</name>
    <name type="common">Fruit fly</name>
    <dbReference type="NCBI Taxonomy" id="7291"/>
    <lineage>
        <taxon>Eukaryota</taxon>
        <taxon>Metazoa</taxon>
        <taxon>Ecdysozoa</taxon>
        <taxon>Arthropoda</taxon>
        <taxon>Hexapoda</taxon>
        <taxon>Insecta</taxon>
        <taxon>Pterygota</taxon>
        <taxon>Neoptera</taxon>
        <taxon>Endopterygota</taxon>
        <taxon>Diptera</taxon>
        <taxon>Brachycera</taxon>
        <taxon>Muscomorpha</taxon>
        <taxon>Ephydroidea</taxon>
        <taxon>Drosophilidae</taxon>
        <taxon>Drosophila</taxon>
    </lineage>
</organism>
<dbReference type="PANTHER" id="PTHR16515:SF49">
    <property type="entry name" value="GASTRULA ZINC FINGER PROTEIN XLCGF49.1-LIKE-RELATED"/>
    <property type="match status" value="1"/>
</dbReference>
<proteinExistence type="predicted"/>
<evidence type="ECO:0000259" key="15">
    <source>
        <dbReference type="PROSITE" id="PS50950"/>
    </source>
</evidence>
<keyword evidence="17" id="KW-1185">Reference proteome</keyword>
<dbReference type="Gene3D" id="3.30.160.60">
    <property type="entry name" value="Classic Zinc Finger"/>
    <property type="match status" value="5"/>
</dbReference>
<evidence type="ECO:0000313" key="17">
    <source>
        <dbReference type="Proteomes" id="UP000515160"/>
    </source>
</evidence>
<feature type="binding site" evidence="12">
    <location>
        <position position="205"/>
    </location>
    <ligand>
        <name>Zn(2+)</name>
        <dbReference type="ChEBI" id="CHEBI:29105"/>
    </ligand>
</feature>
<dbReference type="SMART" id="SM00980">
    <property type="entry name" value="THAP"/>
    <property type="match status" value="1"/>
</dbReference>
<dbReference type="PROSITE" id="PS51915">
    <property type="entry name" value="ZAD"/>
    <property type="match status" value="1"/>
</dbReference>
<dbReference type="FunFam" id="3.30.160.60:FF:000624">
    <property type="entry name" value="zinc finger protein 697"/>
    <property type="match status" value="1"/>
</dbReference>
<feature type="domain" description="C2H2-type" evidence="14">
    <location>
        <begin position="464"/>
        <end position="492"/>
    </location>
</feature>
<evidence type="ECO:0000256" key="13">
    <source>
        <dbReference type="SAM" id="MobiDB-lite"/>
    </source>
</evidence>
<dbReference type="PROSITE" id="PS00028">
    <property type="entry name" value="ZINC_FINGER_C2H2_1"/>
    <property type="match status" value="7"/>
</dbReference>
<dbReference type="SUPFAM" id="SSF57716">
    <property type="entry name" value="Glucocorticoid receptor-like (DNA-binding domain)"/>
    <property type="match status" value="1"/>
</dbReference>
<evidence type="ECO:0000256" key="2">
    <source>
        <dbReference type="ARBA" id="ARBA00022723"/>
    </source>
</evidence>
<evidence type="ECO:0000256" key="8">
    <source>
        <dbReference type="ARBA" id="ARBA00023163"/>
    </source>
</evidence>
<keyword evidence="3" id="KW-0677">Repeat</keyword>
<gene>
    <name evidence="18" type="primary">LOC117573615</name>
</gene>
<evidence type="ECO:0000256" key="5">
    <source>
        <dbReference type="ARBA" id="ARBA00022833"/>
    </source>
</evidence>
<keyword evidence="4 10" id="KW-0863">Zinc-finger</keyword>
<feature type="domain" description="C2H2-type" evidence="14">
    <location>
        <begin position="436"/>
        <end position="463"/>
    </location>
</feature>
<dbReference type="SUPFAM" id="SSF57667">
    <property type="entry name" value="beta-beta-alpha zinc fingers"/>
    <property type="match status" value="4"/>
</dbReference>
<dbReference type="OrthoDB" id="4327074at2759"/>
<comment type="subcellular location">
    <subcellularLocation>
        <location evidence="1">Nucleus</location>
    </subcellularLocation>
</comment>
<accession>A0A6P8XJ51</accession>
<keyword evidence="6" id="KW-0805">Transcription regulation</keyword>
<feature type="domain" description="C2H2-type" evidence="14">
    <location>
        <begin position="610"/>
        <end position="637"/>
    </location>
</feature>
<dbReference type="PROSITE" id="PS50157">
    <property type="entry name" value="ZINC_FINGER_C2H2_2"/>
    <property type="match status" value="7"/>
</dbReference>
<dbReference type="InterPro" id="IPR050331">
    <property type="entry name" value="Zinc_finger"/>
</dbReference>
<keyword evidence="9" id="KW-0539">Nucleus</keyword>
<feature type="domain" description="ZAD" evidence="16">
    <location>
        <begin position="200"/>
        <end position="276"/>
    </location>
</feature>
<evidence type="ECO:0000256" key="1">
    <source>
        <dbReference type="ARBA" id="ARBA00004123"/>
    </source>
</evidence>
<dbReference type="GO" id="GO:0003677">
    <property type="term" value="F:DNA binding"/>
    <property type="evidence" value="ECO:0007669"/>
    <property type="project" value="UniProtKB-UniRule"/>
</dbReference>
<dbReference type="SMART" id="SM00868">
    <property type="entry name" value="zf-AD"/>
    <property type="match status" value="1"/>
</dbReference>
<dbReference type="AlphaFoldDB" id="A0A6P8XJ51"/>
<name>A0A6P8XJ51_DROAB</name>
<feature type="domain" description="C2H2-type" evidence="14">
    <location>
        <begin position="554"/>
        <end position="581"/>
    </location>
</feature>
<dbReference type="InterPro" id="IPR012934">
    <property type="entry name" value="Znf_AD"/>
</dbReference>
<dbReference type="Proteomes" id="UP000515160">
    <property type="component" value="Chromosome 2R"/>
</dbReference>
<evidence type="ECO:0000313" key="18">
    <source>
        <dbReference type="RefSeq" id="XP_034112803.2"/>
    </source>
</evidence>
<keyword evidence="8" id="KW-0804">Transcription</keyword>
<dbReference type="InterPro" id="IPR013087">
    <property type="entry name" value="Znf_C2H2_type"/>
</dbReference>
<feature type="compositionally biased region" description="Basic residues" evidence="13">
    <location>
        <begin position="400"/>
        <end position="416"/>
    </location>
</feature>
<feature type="binding site" evidence="12">
    <location>
        <position position="202"/>
    </location>
    <ligand>
        <name>Zn(2+)</name>
        <dbReference type="ChEBI" id="CHEBI:29105"/>
    </ligand>
</feature>
<feature type="binding site" evidence="12">
    <location>
        <position position="252"/>
    </location>
    <ligand>
        <name>Zn(2+)</name>
        <dbReference type="ChEBI" id="CHEBI:29105"/>
    </ligand>
</feature>
<dbReference type="PANTHER" id="PTHR16515">
    <property type="entry name" value="PR DOMAIN ZINC FINGER PROTEIN"/>
    <property type="match status" value="1"/>
</dbReference>
<feature type="binding site" evidence="12">
    <location>
        <position position="249"/>
    </location>
    <ligand>
        <name>Zn(2+)</name>
        <dbReference type="ChEBI" id="CHEBI:29105"/>
    </ligand>
</feature>
<dbReference type="PROSITE" id="PS50950">
    <property type="entry name" value="ZF_THAP"/>
    <property type="match status" value="1"/>
</dbReference>
<dbReference type="GO" id="GO:0010468">
    <property type="term" value="P:regulation of gene expression"/>
    <property type="evidence" value="ECO:0007669"/>
    <property type="project" value="TreeGrafter"/>
</dbReference>
<keyword evidence="7 11" id="KW-0238">DNA-binding</keyword>
<dbReference type="InterPro" id="IPR006612">
    <property type="entry name" value="THAP_Znf"/>
</dbReference>
<feature type="domain" description="C2H2-type" evidence="14">
    <location>
        <begin position="493"/>
        <end position="521"/>
    </location>
</feature>